<dbReference type="Gene3D" id="1.10.150.130">
    <property type="match status" value="1"/>
</dbReference>
<evidence type="ECO:0000256" key="4">
    <source>
        <dbReference type="ARBA" id="ARBA00022829"/>
    </source>
</evidence>
<dbReference type="PANTHER" id="PTHR30349:SF77">
    <property type="entry name" value="TYROSINE RECOMBINASE XERC"/>
    <property type="match status" value="1"/>
</dbReference>
<keyword evidence="2" id="KW-0963">Cytoplasm</keyword>
<comment type="caution">
    <text evidence="12">The sequence shown here is derived from an EMBL/GenBank/DDBJ whole genome shotgun (WGS) entry which is preliminary data.</text>
</comment>
<organism evidence="12 13">
    <name type="scientific">Desulfuribacillus stibiiarsenatis</name>
    <dbReference type="NCBI Taxonomy" id="1390249"/>
    <lineage>
        <taxon>Bacteria</taxon>
        <taxon>Bacillati</taxon>
        <taxon>Bacillota</taxon>
        <taxon>Desulfuribacillia</taxon>
        <taxon>Desulfuribacillales</taxon>
        <taxon>Desulfuribacillaceae</taxon>
        <taxon>Desulfuribacillus</taxon>
    </lineage>
</organism>
<evidence type="ECO:0000256" key="9">
    <source>
        <dbReference type="PROSITE-ProRule" id="PRU01248"/>
    </source>
</evidence>
<dbReference type="InterPro" id="IPR010998">
    <property type="entry name" value="Integrase_recombinase_N"/>
</dbReference>
<feature type="domain" description="Tyr recombinase" evidence="10">
    <location>
        <begin position="141"/>
        <end position="336"/>
    </location>
</feature>
<dbReference type="InterPro" id="IPR044068">
    <property type="entry name" value="CB"/>
</dbReference>
<dbReference type="Proteomes" id="UP000095255">
    <property type="component" value="Unassembled WGS sequence"/>
</dbReference>
<keyword evidence="4" id="KW-0159">Chromosome partition</keyword>
<evidence type="ECO:0000313" key="12">
    <source>
        <dbReference type="EMBL" id="OEH84810.1"/>
    </source>
</evidence>
<evidence type="ECO:0000256" key="1">
    <source>
        <dbReference type="ARBA" id="ARBA00004496"/>
    </source>
</evidence>
<dbReference type="InterPro" id="IPR002104">
    <property type="entry name" value="Integrase_catalytic"/>
</dbReference>
<dbReference type="RefSeq" id="WP_069702909.1">
    <property type="nucleotide sequence ID" value="NZ_MJAT01000036.1"/>
</dbReference>
<dbReference type="GO" id="GO:0006310">
    <property type="term" value="P:DNA recombination"/>
    <property type="evidence" value="ECO:0007669"/>
    <property type="project" value="UniProtKB-KW"/>
</dbReference>
<evidence type="ECO:0000256" key="5">
    <source>
        <dbReference type="ARBA" id="ARBA00022908"/>
    </source>
</evidence>
<keyword evidence="8" id="KW-0131">Cell cycle</keyword>
<dbReference type="PROSITE" id="PS51898">
    <property type="entry name" value="TYR_RECOMBINASE"/>
    <property type="match status" value="1"/>
</dbReference>
<dbReference type="SUPFAM" id="SSF56349">
    <property type="entry name" value="DNA breaking-rejoining enzymes"/>
    <property type="match status" value="1"/>
</dbReference>
<evidence type="ECO:0000256" key="3">
    <source>
        <dbReference type="ARBA" id="ARBA00022618"/>
    </source>
</evidence>
<evidence type="ECO:0000313" key="13">
    <source>
        <dbReference type="Proteomes" id="UP000095255"/>
    </source>
</evidence>
<dbReference type="PROSITE" id="PS51900">
    <property type="entry name" value="CB"/>
    <property type="match status" value="1"/>
</dbReference>
<evidence type="ECO:0000256" key="7">
    <source>
        <dbReference type="ARBA" id="ARBA00023172"/>
    </source>
</evidence>
<protein>
    <recommendedName>
        <fullName evidence="14">Integrase</fullName>
    </recommendedName>
</protein>
<dbReference type="InterPro" id="IPR050090">
    <property type="entry name" value="Tyrosine_recombinase_XerCD"/>
</dbReference>
<dbReference type="PANTHER" id="PTHR30349">
    <property type="entry name" value="PHAGE INTEGRASE-RELATED"/>
    <property type="match status" value="1"/>
</dbReference>
<evidence type="ECO:0000256" key="2">
    <source>
        <dbReference type="ARBA" id="ARBA00022490"/>
    </source>
</evidence>
<dbReference type="InterPro" id="IPR011010">
    <property type="entry name" value="DNA_brk_join_enz"/>
</dbReference>
<keyword evidence="7" id="KW-0233">DNA recombination</keyword>
<name>A0A1E5L3T6_9FIRM</name>
<feature type="domain" description="Core-binding (CB)" evidence="11">
    <location>
        <begin position="31"/>
        <end position="120"/>
    </location>
</feature>
<evidence type="ECO:0000256" key="6">
    <source>
        <dbReference type="ARBA" id="ARBA00023125"/>
    </source>
</evidence>
<evidence type="ECO:0000259" key="10">
    <source>
        <dbReference type="PROSITE" id="PS51898"/>
    </source>
</evidence>
<evidence type="ECO:0008006" key="14">
    <source>
        <dbReference type="Google" id="ProtNLM"/>
    </source>
</evidence>
<dbReference type="STRING" id="1390249.BHU72_08225"/>
<keyword evidence="3" id="KW-0132">Cell division</keyword>
<reference evidence="12 13" key="1">
    <citation type="submission" date="2016-09" db="EMBL/GenBank/DDBJ databases">
        <title>Desulfuribacillus arsenicus sp. nov., an obligately anaerobic, dissimilatory arsenic- and antimonate-reducing bacterium isolated from anoxic sediments.</title>
        <authorList>
            <person name="Abin C.A."/>
            <person name="Hollibaugh J.T."/>
        </authorList>
    </citation>
    <scope>NUCLEOTIDE SEQUENCE [LARGE SCALE GENOMIC DNA]</scope>
    <source>
        <strain evidence="12 13">MLFW-2</strain>
    </source>
</reference>
<dbReference type="GO" id="GO:0007059">
    <property type="term" value="P:chromosome segregation"/>
    <property type="evidence" value="ECO:0007669"/>
    <property type="project" value="UniProtKB-KW"/>
</dbReference>
<dbReference type="Pfam" id="PF00589">
    <property type="entry name" value="Phage_integrase"/>
    <property type="match status" value="1"/>
</dbReference>
<sequence>MADFINQLTKKQQEIFKTLSKQLPNFCEVVITTKFVIEGRLRSTLIHYMRDWHLFFEYYISNVSPNDDLLVNELTVEHMNSIQFDHLMAFEQWQLNERNVTKTTQARRRSSLKVLFQTLHKKNKILNNPTSNYDHLKLNKKGIIALAPNEQVTLLDAIESGFGLTDKQRKSRTALSISRDLALITLLLDTGMRVGEVFILDVNSIDFQNLEITVLGKGAKVRTIAFSEESKSSINAYLHHQQRPRPMSNDPYAIFLNRDGGRLTIRSMQKIVKKYAKAIGKYNITPHKLRSSAGLSLYEATGDIRVVAAQLGHEDIAVTAKKYVEASKHRLHDAIRKRGSIR</sequence>
<proteinExistence type="predicted"/>
<dbReference type="GO" id="GO:0051301">
    <property type="term" value="P:cell division"/>
    <property type="evidence" value="ECO:0007669"/>
    <property type="project" value="UniProtKB-KW"/>
</dbReference>
<accession>A0A1E5L3T6</accession>
<keyword evidence="6 9" id="KW-0238">DNA-binding</keyword>
<dbReference type="InterPro" id="IPR013762">
    <property type="entry name" value="Integrase-like_cat_sf"/>
</dbReference>
<dbReference type="GO" id="GO:0003677">
    <property type="term" value="F:DNA binding"/>
    <property type="evidence" value="ECO:0007669"/>
    <property type="project" value="UniProtKB-UniRule"/>
</dbReference>
<gene>
    <name evidence="12" type="ORF">BHU72_08225</name>
</gene>
<evidence type="ECO:0000256" key="8">
    <source>
        <dbReference type="ARBA" id="ARBA00023306"/>
    </source>
</evidence>
<dbReference type="GO" id="GO:0005737">
    <property type="term" value="C:cytoplasm"/>
    <property type="evidence" value="ECO:0007669"/>
    <property type="project" value="UniProtKB-SubCell"/>
</dbReference>
<dbReference type="EMBL" id="MJAT01000036">
    <property type="protein sequence ID" value="OEH84810.1"/>
    <property type="molecule type" value="Genomic_DNA"/>
</dbReference>
<evidence type="ECO:0000259" key="11">
    <source>
        <dbReference type="PROSITE" id="PS51900"/>
    </source>
</evidence>
<dbReference type="GO" id="GO:0015074">
    <property type="term" value="P:DNA integration"/>
    <property type="evidence" value="ECO:0007669"/>
    <property type="project" value="UniProtKB-KW"/>
</dbReference>
<keyword evidence="5" id="KW-0229">DNA integration</keyword>
<dbReference type="Gene3D" id="1.10.443.10">
    <property type="entry name" value="Intergrase catalytic core"/>
    <property type="match status" value="1"/>
</dbReference>
<comment type="subcellular location">
    <subcellularLocation>
        <location evidence="1">Cytoplasm</location>
    </subcellularLocation>
</comment>
<keyword evidence="13" id="KW-1185">Reference proteome</keyword>
<dbReference type="AlphaFoldDB" id="A0A1E5L3T6"/>
<dbReference type="OrthoDB" id="283809at2"/>